<dbReference type="CDD" id="cd01651">
    <property type="entry name" value="RT_G2_intron"/>
    <property type="match status" value="1"/>
</dbReference>
<evidence type="ECO:0000313" key="4">
    <source>
        <dbReference type="Proteomes" id="UP001500298"/>
    </source>
</evidence>
<dbReference type="PANTHER" id="PTHR34047">
    <property type="entry name" value="NUCLEAR INTRON MATURASE 1, MITOCHONDRIAL-RELATED"/>
    <property type="match status" value="1"/>
</dbReference>
<dbReference type="PROSITE" id="PS50878">
    <property type="entry name" value="RT_POL"/>
    <property type="match status" value="1"/>
</dbReference>
<dbReference type="InterPro" id="IPR000477">
    <property type="entry name" value="RT_dom"/>
</dbReference>
<dbReference type="SUPFAM" id="SSF56672">
    <property type="entry name" value="DNA/RNA polymerases"/>
    <property type="match status" value="1"/>
</dbReference>
<comment type="similarity">
    <text evidence="1">Belongs to the bacterial reverse transcriptase family.</text>
</comment>
<protein>
    <recommendedName>
        <fullName evidence="2">Reverse transcriptase domain-containing protein</fullName>
    </recommendedName>
</protein>
<evidence type="ECO:0000259" key="2">
    <source>
        <dbReference type="PROSITE" id="PS50878"/>
    </source>
</evidence>
<organism evidence="3 4">
    <name type="scientific">Algivirga pacifica</name>
    <dbReference type="NCBI Taxonomy" id="1162670"/>
    <lineage>
        <taxon>Bacteria</taxon>
        <taxon>Pseudomonadati</taxon>
        <taxon>Bacteroidota</taxon>
        <taxon>Cytophagia</taxon>
        <taxon>Cytophagales</taxon>
        <taxon>Flammeovirgaceae</taxon>
        <taxon>Algivirga</taxon>
    </lineage>
</organism>
<name>A0ABP9D2W2_9BACT</name>
<dbReference type="EMBL" id="BAABJX010000013">
    <property type="protein sequence ID" value="GAA4824780.1"/>
    <property type="molecule type" value="Genomic_DNA"/>
</dbReference>
<accession>A0ABP9D2W2</accession>
<dbReference type="Proteomes" id="UP001500298">
    <property type="component" value="Unassembled WGS sequence"/>
</dbReference>
<dbReference type="Pfam" id="PF00078">
    <property type="entry name" value="RVT_1"/>
    <property type="match status" value="1"/>
</dbReference>
<keyword evidence="4" id="KW-1185">Reference proteome</keyword>
<reference evidence="4" key="1">
    <citation type="journal article" date="2019" name="Int. J. Syst. Evol. Microbiol.">
        <title>The Global Catalogue of Microorganisms (GCM) 10K type strain sequencing project: providing services to taxonomists for standard genome sequencing and annotation.</title>
        <authorList>
            <consortium name="The Broad Institute Genomics Platform"/>
            <consortium name="The Broad Institute Genome Sequencing Center for Infectious Disease"/>
            <person name="Wu L."/>
            <person name="Ma J."/>
        </authorList>
    </citation>
    <scope>NUCLEOTIDE SEQUENCE [LARGE SCALE GENOMIC DNA]</scope>
    <source>
        <strain evidence="4">JCM 18326</strain>
    </source>
</reference>
<evidence type="ECO:0000313" key="3">
    <source>
        <dbReference type="EMBL" id="GAA4824780.1"/>
    </source>
</evidence>
<dbReference type="InterPro" id="IPR051083">
    <property type="entry name" value="GrpII_Intron_Splice-Mob/Def"/>
</dbReference>
<sequence>MKKSNIEAYFNKFDTKIDNIKSFNIDDFILDNFPKYPHIGKYITPRTSECREFFLSEIDKDLNSYSFDPLISFEMNQSKYSIERLHPDCHCFRRYNSKLRPIKTTSHRDRIIYAAWNDYLSIKYKKWLEENDLESSVSAYIPNTGKFNAHYAKLAFDYLQKHTEYYAIALDIKSFFDNIPHPFLKKNLIKLINEDTKLSKVDYKIYKAVTKYTYVEQQDLLSNIDTFSKGEGMYMSRTNKNWNKLRDLGIIRKNSYKGIPQGLPCSGVLANIVMMQFDKDMKHLALSMNAIYIRYADDIFIAASNNMDINTLYNLCKLELEKLKLPIAPEKTEKFEYNTLSKTHPTISYLGFNCTGNNISVRQNGVNKFYQRASQFIYSYVNTCKTRNITPSIKKIRAIFTHSGNRNYYSYLRRSSAVFEQDNKYKYENIKGILKNHVNWIDKVFDEAVNSEPPIRKGKFSAWKHCQCSLKMDNNL</sequence>
<feature type="domain" description="Reverse transcriptase" evidence="2">
    <location>
        <begin position="73"/>
        <end position="354"/>
    </location>
</feature>
<proteinExistence type="inferred from homology"/>
<dbReference type="InterPro" id="IPR043502">
    <property type="entry name" value="DNA/RNA_pol_sf"/>
</dbReference>
<comment type="caution">
    <text evidence="3">The sequence shown here is derived from an EMBL/GenBank/DDBJ whole genome shotgun (WGS) entry which is preliminary data.</text>
</comment>
<dbReference type="RefSeq" id="WP_345369176.1">
    <property type="nucleotide sequence ID" value="NZ_BAABJX010000013.1"/>
</dbReference>
<gene>
    <name evidence="3" type="ORF">GCM10023331_06610</name>
</gene>
<dbReference type="PANTHER" id="PTHR34047:SF8">
    <property type="entry name" value="PROTEIN YKFC"/>
    <property type="match status" value="1"/>
</dbReference>
<evidence type="ECO:0000256" key="1">
    <source>
        <dbReference type="ARBA" id="ARBA00034120"/>
    </source>
</evidence>